<feature type="transmembrane region" description="Helical" evidence="5">
    <location>
        <begin position="41"/>
        <end position="63"/>
    </location>
</feature>
<evidence type="ECO:0000256" key="5">
    <source>
        <dbReference type="SAM" id="Phobius"/>
    </source>
</evidence>
<organism evidence="7 8">
    <name type="scientific">Brevibacterium daeguense</name>
    <dbReference type="NCBI Taxonomy" id="909936"/>
    <lineage>
        <taxon>Bacteria</taxon>
        <taxon>Bacillati</taxon>
        <taxon>Actinomycetota</taxon>
        <taxon>Actinomycetes</taxon>
        <taxon>Micrococcales</taxon>
        <taxon>Brevibacteriaceae</taxon>
        <taxon>Brevibacterium</taxon>
    </lineage>
</organism>
<evidence type="ECO:0000256" key="1">
    <source>
        <dbReference type="ARBA" id="ARBA00004651"/>
    </source>
</evidence>
<dbReference type="PANTHER" id="PTHR23542">
    <property type="match status" value="1"/>
</dbReference>
<comment type="subcellular location">
    <subcellularLocation>
        <location evidence="1">Cell membrane</location>
        <topology evidence="1">Multi-pass membrane protein</topology>
    </subcellularLocation>
</comment>
<dbReference type="EMBL" id="BAABAZ010000006">
    <property type="protein sequence ID" value="GAA4284319.1"/>
    <property type="molecule type" value="Genomic_DNA"/>
</dbReference>
<feature type="transmembrane region" description="Helical" evidence="5">
    <location>
        <begin position="179"/>
        <end position="197"/>
    </location>
</feature>
<feature type="transmembrane region" description="Helical" evidence="5">
    <location>
        <begin position="291"/>
        <end position="311"/>
    </location>
</feature>
<dbReference type="InterPro" id="IPR036259">
    <property type="entry name" value="MFS_trans_sf"/>
</dbReference>
<dbReference type="PANTHER" id="PTHR23542:SF1">
    <property type="entry name" value="MAJOR FACILITATOR SUPERFAMILY (MFS) PROFILE DOMAIN-CONTAINING PROTEIN"/>
    <property type="match status" value="1"/>
</dbReference>
<evidence type="ECO:0000313" key="7">
    <source>
        <dbReference type="EMBL" id="GAA4284319.1"/>
    </source>
</evidence>
<feature type="transmembrane region" description="Helical" evidence="5">
    <location>
        <begin position="410"/>
        <end position="430"/>
    </location>
</feature>
<dbReference type="SUPFAM" id="SSF103473">
    <property type="entry name" value="MFS general substrate transporter"/>
    <property type="match status" value="1"/>
</dbReference>
<name>A0ABP8EK09_9MICO</name>
<evidence type="ECO:0000259" key="6">
    <source>
        <dbReference type="PROSITE" id="PS50850"/>
    </source>
</evidence>
<accession>A0ABP8EK09</accession>
<keyword evidence="3 5" id="KW-1133">Transmembrane helix</keyword>
<dbReference type="Proteomes" id="UP001501586">
    <property type="component" value="Unassembled WGS sequence"/>
</dbReference>
<keyword evidence="2 5" id="KW-0812">Transmembrane</keyword>
<dbReference type="PROSITE" id="PS50850">
    <property type="entry name" value="MFS"/>
    <property type="match status" value="1"/>
</dbReference>
<feature type="transmembrane region" description="Helical" evidence="5">
    <location>
        <begin position="12"/>
        <end position="35"/>
    </location>
</feature>
<feature type="transmembrane region" description="Helical" evidence="5">
    <location>
        <begin position="318"/>
        <end position="338"/>
    </location>
</feature>
<dbReference type="Gene3D" id="1.20.1250.20">
    <property type="entry name" value="MFS general substrate transporter like domains"/>
    <property type="match status" value="1"/>
</dbReference>
<dbReference type="RefSeq" id="WP_236866014.1">
    <property type="nucleotide sequence ID" value="NZ_BAABAZ010000006.1"/>
</dbReference>
<evidence type="ECO:0000313" key="8">
    <source>
        <dbReference type="Proteomes" id="UP001501586"/>
    </source>
</evidence>
<dbReference type="InterPro" id="IPR011701">
    <property type="entry name" value="MFS"/>
</dbReference>
<feature type="transmembrane region" description="Helical" evidence="5">
    <location>
        <begin position="344"/>
        <end position="366"/>
    </location>
</feature>
<feature type="domain" description="Major facilitator superfamily (MFS) profile" evidence="6">
    <location>
        <begin position="1"/>
        <end position="433"/>
    </location>
</feature>
<protein>
    <submittedName>
        <fullName evidence="7">MFS transporter</fullName>
    </submittedName>
</protein>
<dbReference type="InterPro" id="IPR020846">
    <property type="entry name" value="MFS_dom"/>
</dbReference>
<evidence type="ECO:0000256" key="3">
    <source>
        <dbReference type="ARBA" id="ARBA00022989"/>
    </source>
</evidence>
<evidence type="ECO:0000256" key="4">
    <source>
        <dbReference type="ARBA" id="ARBA00023136"/>
    </source>
</evidence>
<keyword evidence="4 5" id="KW-0472">Membrane</keyword>
<comment type="caution">
    <text evidence="7">The sequence shown here is derived from an EMBL/GenBank/DDBJ whole genome shotgun (WGS) entry which is preliminary data.</text>
</comment>
<feature type="transmembrane region" description="Helical" evidence="5">
    <location>
        <begin position="250"/>
        <end position="271"/>
    </location>
</feature>
<feature type="transmembrane region" description="Helical" evidence="5">
    <location>
        <begin position="100"/>
        <end position="121"/>
    </location>
</feature>
<evidence type="ECO:0000256" key="2">
    <source>
        <dbReference type="ARBA" id="ARBA00022692"/>
    </source>
</evidence>
<proteinExistence type="predicted"/>
<reference evidence="8" key="1">
    <citation type="journal article" date="2019" name="Int. J. Syst. Evol. Microbiol.">
        <title>The Global Catalogue of Microorganisms (GCM) 10K type strain sequencing project: providing services to taxonomists for standard genome sequencing and annotation.</title>
        <authorList>
            <consortium name="The Broad Institute Genomics Platform"/>
            <consortium name="The Broad Institute Genome Sequencing Center for Infectious Disease"/>
            <person name="Wu L."/>
            <person name="Ma J."/>
        </authorList>
    </citation>
    <scope>NUCLEOTIDE SEQUENCE [LARGE SCALE GENOMIC DNA]</scope>
    <source>
        <strain evidence="8">JCM 17458</strain>
    </source>
</reference>
<feature type="transmembrane region" description="Helical" evidence="5">
    <location>
        <begin position="155"/>
        <end position="173"/>
    </location>
</feature>
<keyword evidence="8" id="KW-1185">Reference proteome</keyword>
<sequence>MFANLSRVFGWGFLPIALIAKLPFAMSVVAVMTAVSSTRDSFTLAGATAALVGVGTALLGPLLGAAADRWGQQPVLLTTAVANTAALFGLAFALRAEAPAAAVLIAGFLIGASAPQASSMVRTRWLHAIRAEFSAERARRATTTVLSYESMTDELVFVFGPVLVGFIAVLLGVVVPLDFAAVLTVLGVITFALHPSVRYVRGHARTVLGADASAPGSGSAAGAVSEGADASGADRAATGEQREDVAPVSLIFRPVVLVPVAGMTAIGLFFGSSLTALTNFMGQFGQEDATGIFYGIMGVGSALCALGVVLLPERFTFVARWLVFSGLAVAGSLLLIPAEGLGLVVPSLLIMGCGIGPCLVTLYSIASEVAPPGRTTTVMAMMSTGVVVGQSASSAATGAIVDLAGYREGFFVAIAALSLLLVLALVQVMVDRAAAGGRRGAARANPVGSEPHPPGA</sequence>
<dbReference type="Pfam" id="PF07690">
    <property type="entry name" value="MFS_1"/>
    <property type="match status" value="1"/>
</dbReference>
<gene>
    <name evidence="7" type="ORF">GCM10022261_18500</name>
</gene>
<feature type="transmembrane region" description="Helical" evidence="5">
    <location>
        <begin position="75"/>
        <end position="94"/>
    </location>
</feature>
<feature type="transmembrane region" description="Helical" evidence="5">
    <location>
        <begin position="378"/>
        <end position="404"/>
    </location>
</feature>